<feature type="transmembrane region" description="Helical" evidence="5">
    <location>
        <begin position="60"/>
        <end position="89"/>
    </location>
</feature>
<protein>
    <submittedName>
        <fullName evidence="6">Colicin V production protein</fullName>
    </submittedName>
</protein>
<dbReference type="SUPFAM" id="SSF50494">
    <property type="entry name" value="Trypsin-like serine proteases"/>
    <property type="match status" value="1"/>
</dbReference>
<evidence type="ECO:0000256" key="1">
    <source>
        <dbReference type="ARBA" id="ARBA00004141"/>
    </source>
</evidence>
<feature type="transmembrane region" description="Helical" evidence="5">
    <location>
        <begin position="7"/>
        <end position="40"/>
    </location>
</feature>
<reference evidence="6 7" key="1">
    <citation type="submission" date="2014-11" db="EMBL/GenBank/DDBJ databases">
        <title>Draft Genome Sequence of Brevibacterium linens AE038-8.</title>
        <authorList>
            <person name="Maizel D."/>
            <person name="Utturkar S.M."/>
            <person name="Brown S.D."/>
            <person name="Ferrero M."/>
            <person name="Rosen B.P."/>
        </authorList>
    </citation>
    <scope>NUCLEOTIDE SEQUENCE [LARGE SCALE GENOMIC DNA]</scope>
    <source>
        <strain evidence="6 7">AE038-8</strain>
    </source>
</reference>
<sequence length="396" mass="40727">MTVLDILLIVLGIGALFAGFRQGIITALGTAAGFIVGWILGRLLSPLVESLSAGTDVMDNSGVIMLLASMPLVLSVLFAFAGSGIGAWIKRNMDSDLGQGIDAVGGTATAGIVYVLVIWLAAGFIRTTPLVEPNRWVADSTVIASIDRTIPYSSQNALGGLAKGLSASGFPQVFSGQPEQIRGVGEPDEGMVDVGRSVEDSVVKITTTATSCAAGSEGSGFVYEDGLVATNAHVVAGSTELAVQVGGKGRPYHAEVVEFDAEADVAVLRVPGLDAPALDFGNGLGPGDDSVVVGFPANGPYTISPTRVREKINARGLDIYDSQSVVREVYALRGIVREGNSGGPLIDADGNVVGMVFARSATDDETGYALTRAEIADELDAGAAERAPQPTGQCTN</sequence>
<accession>A0A0B9ACA2</accession>
<feature type="transmembrane region" description="Helical" evidence="5">
    <location>
        <begin position="101"/>
        <end position="125"/>
    </location>
</feature>
<dbReference type="NCBIfam" id="NF033740">
    <property type="entry name" value="MarP_fam_protase"/>
    <property type="match status" value="1"/>
</dbReference>
<dbReference type="PRINTS" id="PR00834">
    <property type="entry name" value="PROTEASES2C"/>
</dbReference>
<evidence type="ECO:0000256" key="2">
    <source>
        <dbReference type="ARBA" id="ARBA00022692"/>
    </source>
</evidence>
<dbReference type="AlphaFoldDB" id="A0A0B9ACA2"/>
<dbReference type="STRING" id="1703.BLSMQ_0813"/>
<dbReference type="InterPro" id="IPR043504">
    <property type="entry name" value="Peptidase_S1_PA_chymotrypsin"/>
</dbReference>
<dbReference type="InterPro" id="IPR001940">
    <property type="entry name" value="Peptidase_S1C"/>
</dbReference>
<evidence type="ECO:0000256" key="5">
    <source>
        <dbReference type="SAM" id="Phobius"/>
    </source>
</evidence>
<evidence type="ECO:0000256" key="3">
    <source>
        <dbReference type="ARBA" id="ARBA00022989"/>
    </source>
</evidence>
<dbReference type="PATRIC" id="fig|1703.6.peg.1040"/>
<name>A0A0B9ACA2_BRELN</name>
<dbReference type="Proteomes" id="UP000031488">
    <property type="component" value="Unassembled WGS sequence"/>
</dbReference>
<dbReference type="GO" id="GO:0004252">
    <property type="term" value="F:serine-type endopeptidase activity"/>
    <property type="evidence" value="ECO:0007669"/>
    <property type="project" value="InterPro"/>
</dbReference>
<dbReference type="InterPro" id="IPR009003">
    <property type="entry name" value="Peptidase_S1_PA"/>
</dbReference>
<keyword evidence="2 5" id="KW-0812">Transmembrane</keyword>
<keyword evidence="3 5" id="KW-1133">Transmembrane helix</keyword>
<evidence type="ECO:0000313" key="6">
    <source>
        <dbReference type="EMBL" id="KHS53208.1"/>
    </source>
</evidence>
<keyword evidence="4 5" id="KW-0472">Membrane</keyword>
<evidence type="ECO:0000313" key="7">
    <source>
        <dbReference type="Proteomes" id="UP000031488"/>
    </source>
</evidence>
<dbReference type="Gene3D" id="2.40.10.10">
    <property type="entry name" value="Trypsin-like serine proteases"/>
    <property type="match status" value="2"/>
</dbReference>
<evidence type="ECO:0000256" key="4">
    <source>
        <dbReference type="ARBA" id="ARBA00023136"/>
    </source>
</evidence>
<dbReference type="Pfam" id="PF13365">
    <property type="entry name" value="Trypsin_2"/>
    <property type="match status" value="1"/>
</dbReference>
<dbReference type="OrthoDB" id="9766361at2"/>
<dbReference type="PANTHER" id="PTHR22939">
    <property type="entry name" value="SERINE PROTEASE FAMILY S1C HTRA-RELATED"/>
    <property type="match status" value="1"/>
</dbReference>
<dbReference type="InterPro" id="IPR003825">
    <property type="entry name" value="Colicin-V_CvpA"/>
</dbReference>
<dbReference type="PANTHER" id="PTHR22939:SF129">
    <property type="entry name" value="SERINE PROTEASE HTRA2, MITOCHONDRIAL"/>
    <property type="match status" value="1"/>
</dbReference>
<dbReference type="GO" id="GO:0009403">
    <property type="term" value="P:toxin biosynthetic process"/>
    <property type="evidence" value="ECO:0007669"/>
    <property type="project" value="InterPro"/>
</dbReference>
<proteinExistence type="predicted"/>
<dbReference type="RefSeq" id="WP_039207921.1">
    <property type="nucleotide sequence ID" value="NZ_JBCLTJ010000013.1"/>
</dbReference>
<dbReference type="GO" id="GO:0016020">
    <property type="term" value="C:membrane"/>
    <property type="evidence" value="ECO:0007669"/>
    <property type="project" value="UniProtKB-SubCell"/>
</dbReference>
<comment type="caution">
    <text evidence="6">The sequence shown here is derived from an EMBL/GenBank/DDBJ whole genome shotgun (WGS) entry which is preliminary data.</text>
</comment>
<organism evidence="6 7">
    <name type="scientific">Brevibacterium linens</name>
    <dbReference type="NCBI Taxonomy" id="1703"/>
    <lineage>
        <taxon>Bacteria</taxon>
        <taxon>Bacillati</taxon>
        <taxon>Actinomycetota</taxon>
        <taxon>Actinomycetes</taxon>
        <taxon>Micrococcales</taxon>
        <taxon>Brevibacteriaceae</taxon>
        <taxon>Brevibacterium</taxon>
    </lineage>
</organism>
<gene>
    <name evidence="6" type="ORF">AE0388_1151</name>
</gene>
<comment type="subcellular location">
    <subcellularLocation>
        <location evidence="1">Membrane</location>
        <topology evidence="1">Multi-pass membrane protein</topology>
    </subcellularLocation>
</comment>
<dbReference type="EMBL" id="JTJZ01000016">
    <property type="protein sequence ID" value="KHS53208.1"/>
    <property type="molecule type" value="Genomic_DNA"/>
</dbReference>
<keyword evidence="7" id="KW-1185">Reference proteome</keyword>
<dbReference type="InterPro" id="IPR047680">
    <property type="entry name" value="MarP-like"/>
</dbReference>
<dbReference type="Pfam" id="PF02674">
    <property type="entry name" value="Colicin_V"/>
    <property type="match status" value="1"/>
</dbReference>
<dbReference type="GO" id="GO:0006508">
    <property type="term" value="P:proteolysis"/>
    <property type="evidence" value="ECO:0007669"/>
    <property type="project" value="InterPro"/>
</dbReference>